<reference evidence="4" key="2">
    <citation type="submission" date="2020-09" db="EMBL/GenBank/DDBJ databases">
        <authorList>
            <person name="Sun Q."/>
            <person name="Sedlacek I."/>
        </authorList>
    </citation>
    <scope>NUCLEOTIDE SEQUENCE</scope>
    <source>
        <strain evidence="4">CCM 8606</strain>
    </source>
</reference>
<dbReference type="SUPFAM" id="SSF51735">
    <property type="entry name" value="NAD(P)-binding Rossmann-fold domains"/>
    <property type="match status" value="1"/>
</dbReference>
<dbReference type="InterPro" id="IPR002347">
    <property type="entry name" value="SDR_fam"/>
</dbReference>
<dbReference type="CDD" id="cd05233">
    <property type="entry name" value="SDR_c"/>
    <property type="match status" value="1"/>
</dbReference>
<evidence type="ECO:0000256" key="3">
    <source>
        <dbReference type="RuleBase" id="RU000363"/>
    </source>
</evidence>
<evidence type="ECO:0000256" key="2">
    <source>
        <dbReference type="ARBA" id="ARBA00023002"/>
    </source>
</evidence>
<dbReference type="Proteomes" id="UP000619536">
    <property type="component" value="Unassembled WGS sequence"/>
</dbReference>
<dbReference type="PRINTS" id="PR00081">
    <property type="entry name" value="GDHRDH"/>
</dbReference>
<name>A0A8J3EXQ3_9BIFI</name>
<organism evidence="4 5">
    <name type="scientific">Galliscardovia ingluviei</name>
    <dbReference type="NCBI Taxonomy" id="1769422"/>
    <lineage>
        <taxon>Bacteria</taxon>
        <taxon>Bacillati</taxon>
        <taxon>Actinomycetota</taxon>
        <taxon>Actinomycetes</taxon>
        <taxon>Bifidobacteriales</taxon>
        <taxon>Bifidobacteriaceae</taxon>
        <taxon>Galliscardovia</taxon>
    </lineage>
</organism>
<dbReference type="InterPro" id="IPR036291">
    <property type="entry name" value="NAD(P)-bd_dom_sf"/>
</dbReference>
<keyword evidence="5" id="KW-1185">Reference proteome</keyword>
<reference evidence="4" key="1">
    <citation type="journal article" date="2014" name="Int. J. Syst. Evol. Microbiol.">
        <title>Complete genome sequence of Corynebacterium casei LMG S-19264T (=DSM 44701T), isolated from a smear-ripened cheese.</title>
        <authorList>
            <consortium name="US DOE Joint Genome Institute (JGI-PGF)"/>
            <person name="Walter F."/>
            <person name="Albersmeier A."/>
            <person name="Kalinowski J."/>
            <person name="Ruckert C."/>
        </authorList>
    </citation>
    <scope>NUCLEOTIDE SEQUENCE</scope>
    <source>
        <strain evidence="4">CCM 8606</strain>
    </source>
</reference>
<accession>A0A8J3EXQ3</accession>
<dbReference type="GO" id="GO:0016491">
    <property type="term" value="F:oxidoreductase activity"/>
    <property type="evidence" value="ECO:0007669"/>
    <property type="project" value="UniProtKB-KW"/>
</dbReference>
<keyword evidence="2" id="KW-0560">Oxidoreductase</keyword>
<evidence type="ECO:0000313" key="4">
    <source>
        <dbReference type="EMBL" id="GGI15245.1"/>
    </source>
</evidence>
<protein>
    <submittedName>
        <fullName evidence="4">Dehydrogenase</fullName>
    </submittedName>
</protein>
<proteinExistence type="inferred from homology"/>
<comment type="similarity">
    <text evidence="1 3">Belongs to the short-chain dehydrogenases/reductases (SDR) family.</text>
</comment>
<dbReference type="EMBL" id="BMDH01000005">
    <property type="protein sequence ID" value="GGI15245.1"/>
    <property type="molecule type" value="Genomic_DNA"/>
</dbReference>
<comment type="caution">
    <text evidence="4">The sequence shown here is derived from an EMBL/GenBank/DDBJ whole genome shotgun (WGS) entry which is preliminary data.</text>
</comment>
<dbReference type="PANTHER" id="PTHR43086:SF3">
    <property type="entry name" value="NADP-DEPENDENT 3-HYDROXY ACID DEHYDROGENASE YDFG"/>
    <property type="match status" value="1"/>
</dbReference>
<dbReference type="AlphaFoldDB" id="A0A8J3EXQ3"/>
<sequence>MSVAIITGATSGIGKAFAWRFARAGHDVVLVARHEDSLAVLAQEIEQYTEVNAQILPADLSLEQGIRTVCERIDDMTNPCAVLVHAAGFALGTEFTTNIEAREQDGLRVMVEATMRLNYHAAQSMQKRGAGAIINLSSMAARMDAGTYSAHKAWVLSFSLALADELRADNIRVLAVTPGPVKTAFFDYAGNSANAMPAFFWVSADQIVDAALHALAQGKAQVTPGILQSITMAAMKIVPSVVVRTISRGGAIPHL</sequence>
<dbReference type="Gene3D" id="3.40.50.720">
    <property type="entry name" value="NAD(P)-binding Rossmann-like Domain"/>
    <property type="match status" value="1"/>
</dbReference>
<dbReference type="Pfam" id="PF00106">
    <property type="entry name" value="adh_short"/>
    <property type="match status" value="1"/>
</dbReference>
<gene>
    <name evidence="4" type="ORF">GCM10007377_14940</name>
</gene>
<dbReference type="PIRSF" id="PIRSF000126">
    <property type="entry name" value="11-beta-HSD1"/>
    <property type="match status" value="1"/>
</dbReference>
<evidence type="ECO:0000256" key="1">
    <source>
        <dbReference type="ARBA" id="ARBA00006484"/>
    </source>
</evidence>
<dbReference type="PRINTS" id="PR00080">
    <property type="entry name" value="SDRFAMILY"/>
</dbReference>
<dbReference type="RefSeq" id="WP_229714834.1">
    <property type="nucleotide sequence ID" value="NZ_BMDH01000005.1"/>
</dbReference>
<evidence type="ECO:0000313" key="5">
    <source>
        <dbReference type="Proteomes" id="UP000619536"/>
    </source>
</evidence>
<dbReference type="PANTHER" id="PTHR43086">
    <property type="entry name" value="VERY-LONG-CHAIN 3-OXOOACYL-COA REDUCTASE"/>
    <property type="match status" value="1"/>
</dbReference>